<dbReference type="AlphaFoldDB" id="A0A8K0R253"/>
<proteinExistence type="predicted"/>
<dbReference type="EMBL" id="JAGMVJ010000015">
    <property type="protein sequence ID" value="KAH7081048.1"/>
    <property type="molecule type" value="Genomic_DNA"/>
</dbReference>
<dbReference type="Proteomes" id="UP000813461">
    <property type="component" value="Unassembled WGS sequence"/>
</dbReference>
<evidence type="ECO:0000313" key="3">
    <source>
        <dbReference type="Proteomes" id="UP000813461"/>
    </source>
</evidence>
<comment type="caution">
    <text evidence="2">The sequence shown here is derived from an EMBL/GenBank/DDBJ whole genome shotgun (WGS) entry which is preliminary data.</text>
</comment>
<sequence length="202" mass="22863">MEESRVTIVQSLTWSTEPYCYSPLLPTEIRLLRITPGRVDTPLFLSLKIIPLDKVHAKVLEFQALSYAWGKNTFEYDVQLSDLPRAGETSNQAGSRVEKKNSPKFRAFSIRQNLCNALQRIRLIDNYSWIWADAICIDQSNNIEKNQQIPKVPDIYSSAYNVIAWLGEGGSGSDDVGKAIDLIPHILNLKTLDLMLRGQLLN</sequence>
<evidence type="ECO:0000259" key="1">
    <source>
        <dbReference type="Pfam" id="PF06985"/>
    </source>
</evidence>
<evidence type="ECO:0000313" key="2">
    <source>
        <dbReference type="EMBL" id="KAH7081048.1"/>
    </source>
</evidence>
<keyword evidence="3" id="KW-1185">Reference proteome</keyword>
<feature type="domain" description="Heterokaryon incompatibility" evidence="1">
    <location>
        <begin position="62"/>
        <end position="173"/>
    </location>
</feature>
<dbReference type="InterPro" id="IPR010730">
    <property type="entry name" value="HET"/>
</dbReference>
<reference evidence="2" key="1">
    <citation type="journal article" date="2021" name="Nat. Commun.">
        <title>Genetic determinants of endophytism in the Arabidopsis root mycobiome.</title>
        <authorList>
            <person name="Mesny F."/>
            <person name="Miyauchi S."/>
            <person name="Thiergart T."/>
            <person name="Pickel B."/>
            <person name="Atanasova L."/>
            <person name="Karlsson M."/>
            <person name="Huettel B."/>
            <person name="Barry K.W."/>
            <person name="Haridas S."/>
            <person name="Chen C."/>
            <person name="Bauer D."/>
            <person name="Andreopoulos W."/>
            <person name="Pangilinan J."/>
            <person name="LaButti K."/>
            <person name="Riley R."/>
            <person name="Lipzen A."/>
            <person name="Clum A."/>
            <person name="Drula E."/>
            <person name="Henrissat B."/>
            <person name="Kohler A."/>
            <person name="Grigoriev I.V."/>
            <person name="Martin F.M."/>
            <person name="Hacquard S."/>
        </authorList>
    </citation>
    <scope>NUCLEOTIDE SEQUENCE</scope>
    <source>
        <strain evidence="2">MPI-SDFR-AT-0120</strain>
    </source>
</reference>
<dbReference type="PANTHER" id="PTHR24148">
    <property type="entry name" value="ANKYRIN REPEAT DOMAIN-CONTAINING PROTEIN 39 HOMOLOG-RELATED"/>
    <property type="match status" value="1"/>
</dbReference>
<dbReference type="PANTHER" id="PTHR24148:SF64">
    <property type="entry name" value="HETEROKARYON INCOMPATIBILITY DOMAIN-CONTAINING PROTEIN"/>
    <property type="match status" value="1"/>
</dbReference>
<gene>
    <name evidence="2" type="ORF">FB567DRAFT_448335</name>
</gene>
<name>A0A8K0R253_9PLEO</name>
<organism evidence="2 3">
    <name type="scientific">Paraphoma chrysanthemicola</name>
    <dbReference type="NCBI Taxonomy" id="798071"/>
    <lineage>
        <taxon>Eukaryota</taxon>
        <taxon>Fungi</taxon>
        <taxon>Dikarya</taxon>
        <taxon>Ascomycota</taxon>
        <taxon>Pezizomycotina</taxon>
        <taxon>Dothideomycetes</taxon>
        <taxon>Pleosporomycetidae</taxon>
        <taxon>Pleosporales</taxon>
        <taxon>Pleosporineae</taxon>
        <taxon>Phaeosphaeriaceae</taxon>
        <taxon>Paraphoma</taxon>
    </lineage>
</organism>
<dbReference type="Pfam" id="PF06985">
    <property type="entry name" value="HET"/>
    <property type="match status" value="1"/>
</dbReference>
<dbReference type="InterPro" id="IPR052895">
    <property type="entry name" value="HetReg/Transcr_Mod"/>
</dbReference>
<accession>A0A8K0R253</accession>
<dbReference type="OrthoDB" id="194358at2759"/>
<protein>
    <submittedName>
        <fullName evidence="2">Heterokaryon incompatibility protein-domain-containing protein</fullName>
    </submittedName>
</protein>